<feature type="compositionally biased region" description="Low complexity" evidence="2">
    <location>
        <begin position="784"/>
        <end position="801"/>
    </location>
</feature>
<feature type="compositionally biased region" description="Basic and acidic residues" evidence="2">
    <location>
        <begin position="1473"/>
        <end position="1482"/>
    </location>
</feature>
<dbReference type="InterPro" id="IPR000477">
    <property type="entry name" value="RT_dom"/>
</dbReference>
<gene>
    <name evidence="5" type="ORF">NPIL_52221</name>
</gene>
<dbReference type="SMART" id="SM00355">
    <property type="entry name" value="ZnF_C2H2"/>
    <property type="match status" value="7"/>
</dbReference>
<sequence length="1511" mass="168168">MSNPDSTDTSSPSGTKTIDCDRQTISSTPVALRTRLCSQLSYDSAAQIGQCKLCPASFSSPSRLRVHLLNHKPNAKRKKALLALDILFGLPKSSMSKNLKAQSQCIPSNTIMDTPILPTLSQPLPTSLFPEDVCPDISSPITEISNLQTETLPKENSNLDLVLPPFAQEFRSSQLVVQDVLLSLINSVTSMIDRTENLTLQLSSSHSSCSFQNSPIPLQTASAIPLTSTPDVAAPVVDSPLISPVLRTSAAENDCSTPIQLSLHSTELLPAAFPSSPNTIVCSSQSNNSLSDKPKVVNSSPTVIDKSPNDDSKNSILASDLALSSSDQSEKSSDILDLILSQSSPRLDIEDECQIDQGAPCIPEINSQNSSKSPPGNEINKFNSSQNLLPSKKSSYFDALNENFCKICNLYITDNLEKHINNHSPSKGRTKSRAALKKIRMTPTNTTTTAIPSTSSRTEIEDTFRERFPELKVFNKSSSSSDKSSPDHDFLVSWLKTPPTGPPTITSFPKRQYSLVVKKGLFRCEFCEKAFITKQGVDSHYESVHGVKQKRIMAKLFPPGRQDICHFCCHSPKGSQTLADHYRLIHNLEVHSDRKSDSTNTINVSPQNFVCNQPKTRNVSQDFSTVTITPSPSQPVDVQVNITNAEIHPVPDASSEDPSSRICSECGFVAYKMGGLKLHYFKAHHIKKFKQNRKTSPQDPEVIDIIPSTSESLNGDPNLVEKPALHDLPLKKSSSLKDNSSKLPDISKQIKKKVSFQQQNKIFINQNFSSSSQSDFVPHRVFHNSNLQNNSTTTSNSSLKSDSSEAPNSLNSSDRHNHLQYPYVSFQNNVLKYCFPVPLKINCPLPNCSSSFGTKAWFLTNSSIKKHLNIFHKSPATSVEFYCFHCKNKIKKNPSQHPCLKGRLIIPKQATDNDSEWTCPICQDFTTASRIGQQNHLASHKRERIRKDSTPLIIPETNASRKLKKRKKISSLSDGAPGDTRIAPSLNSINQDFISNKEPEDVFPSDDEDEDSGPKIDLPQPSVLSSFLDPLDALIEVDDLSDAITSFENLMGGIVEAVQEHFHLSPQRSSTLKNENKKQFDPMNAQEVQKLYKWNRRRCVRNIACPSNNRCSISKNTLQKYFSETWGAPNKEFMLEAIEKKERPCVLDSLDPEFVLSCLQSCENSAPGLDLITYRQWREVDPRCMVLSKIFNICLKLKDVPKTWKMSNCVLIHKKDDLNLIENWRPISLSNTIYKLFAKCLTRKLQDWCSFNQVLSPAQKGFTPYDGVIEHNFLLAQFIENAKRNKSEALLAFLDISNAFGSLPHEVLFKALEQAGVEFEFTTLIRNIYLGSNTCVLTEEGPTDPIPILRGVKQGCPLSGLLFNIAINHILVDVQGDNDSRKILAFADDLVLLSKSTDDLQKQIDKVASLLQKIAFPVKNKVPSEEFVEGRKTSAVSREGTKRRGEPRLEEFRFHDPQKAEKKRSGPWNTGRSGERIPGKNKTKELYVSATHARKTVPFSLVVQNEGGTLL</sequence>
<feature type="region of interest" description="Disordered" evidence="2">
    <location>
        <begin position="1"/>
        <end position="20"/>
    </location>
</feature>
<dbReference type="CDD" id="cd01650">
    <property type="entry name" value="RT_nLTR_like"/>
    <property type="match status" value="1"/>
</dbReference>
<keyword evidence="1" id="KW-0863">Zinc-finger</keyword>
<dbReference type="InterPro" id="IPR043502">
    <property type="entry name" value="DNA/RNA_pol_sf"/>
</dbReference>
<keyword evidence="1" id="KW-0862">Zinc</keyword>
<feature type="region of interest" description="Disordered" evidence="2">
    <location>
        <begin position="933"/>
        <end position="1021"/>
    </location>
</feature>
<evidence type="ECO:0000256" key="2">
    <source>
        <dbReference type="SAM" id="MobiDB-lite"/>
    </source>
</evidence>
<dbReference type="Gene3D" id="3.30.70.270">
    <property type="match status" value="1"/>
</dbReference>
<feature type="compositionally biased region" description="Polar residues" evidence="2">
    <location>
        <begin position="365"/>
        <end position="385"/>
    </location>
</feature>
<evidence type="ECO:0000259" key="3">
    <source>
        <dbReference type="PROSITE" id="PS50157"/>
    </source>
</evidence>
<dbReference type="OrthoDB" id="6745526at2759"/>
<protein>
    <submittedName>
        <fullName evidence="5">Transposon TX1 uncharacterized 149 kDa protein</fullName>
    </submittedName>
</protein>
<feature type="compositionally biased region" description="Polar residues" evidence="2">
    <location>
        <begin position="284"/>
        <end position="302"/>
    </location>
</feature>
<dbReference type="PROSITE" id="PS50878">
    <property type="entry name" value="RT_POL"/>
    <property type="match status" value="1"/>
</dbReference>
<reference evidence="5" key="1">
    <citation type="submission" date="2020-08" db="EMBL/GenBank/DDBJ databases">
        <title>Multicomponent nature underlies the extraordinary mechanical properties of spider dragline silk.</title>
        <authorList>
            <person name="Kono N."/>
            <person name="Nakamura H."/>
            <person name="Mori M."/>
            <person name="Yoshida Y."/>
            <person name="Ohtoshi R."/>
            <person name="Malay A.D."/>
            <person name="Moran D.A.P."/>
            <person name="Tomita M."/>
            <person name="Numata K."/>
            <person name="Arakawa K."/>
        </authorList>
    </citation>
    <scope>NUCLEOTIDE SEQUENCE</scope>
</reference>
<dbReference type="PROSITE" id="PS50157">
    <property type="entry name" value="ZINC_FINGER_C2H2_2"/>
    <property type="match status" value="1"/>
</dbReference>
<feature type="region of interest" description="Disordered" evidence="2">
    <location>
        <begin position="360"/>
        <end position="385"/>
    </location>
</feature>
<feature type="domain" description="C2H2-type" evidence="3">
    <location>
        <begin position="522"/>
        <end position="550"/>
    </location>
</feature>
<evidence type="ECO:0000313" key="5">
    <source>
        <dbReference type="EMBL" id="GFT29287.1"/>
    </source>
</evidence>
<evidence type="ECO:0000256" key="1">
    <source>
        <dbReference type="PROSITE-ProRule" id="PRU00042"/>
    </source>
</evidence>
<dbReference type="InterPro" id="IPR013087">
    <property type="entry name" value="Znf_C2H2_type"/>
</dbReference>
<feature type="compositionally biased region" description="Acidic residues" evidence="2">
    <location>
        <begin position="1001"/>
        <end position="1011"/>
    </location>
</feature>
<feature type="region of interest" description="Disordered" evidence="2">
    <location>
        <begin position="284"/>
        <end position="311"/>
    </location>
</feature>
<keyword evidence="6" id="KW-1185">Reference proteome</keyword>
<dbReference type="EMBL" id="BMAW01107415">
    <property type="protein sequence ID" value="GFT29287.1"/>
    <property type="molecule type" value="Genomic_DNA"/>
</dbReference>
<accession>A0A8X6NQR7</accession>
<feature type="region of interest" description="Disordered" evidence="2">
    <location>
        <begin position="707"/>
        <end position="744"/>
    </location>
</feature>
<dbReference type="Pfam" id="PF00078">
    <property type="entry name" value="RVT_1"/>
    <property type="match status" value="1"/>
</dbReference>
<evidence type="ECO:0000313" key="6">
    <source>
        <dbReference type="Proteomes" id="UP000887013"/>
    </source>
</evidence>
<dbReference type="SUPFAM" id="SSF56672">
    <property type="entry name" value="DNA/RNA polymerases"/>
    <property type="match status" value="1"/>
</dbReference>
<evidence type="ECO:0000259" key="4">
    <source>
        <dbReference type="PROSITE" id="PS50878"/>
    </source>
</evidence>
<dbReference type="GO" id="GO:0071897">
    <property type="term" value="P:DNA biosynthetic process"/>
    <property type="evidence" value="ECO:0007669"/>
    <property type="project" value="UniProtKB-ARBA"/>
</dbReference>
<organism evidence="5 6">
    <name type="scientific">Nephila pilipes</name>
    <name type="common">Giant wood spider</name>
    <name type="synonym">Nephila maculata</name>
    <dbReference type="NCBI Taxonomy" id="299642"/>
    <lineage>
        <taxon>Eukaryota</taxon>
        <taxon>Metazoa</taxon>
        <taxon>Ecdysozoa</taxon>
        <taxon>Arthropoda</taxon>
        <taxon>Chelicerata</taxon>
        <taxon>Arachnida</taxon>
        <taxon>Araneae</taxon>
        <taxon>Araneomorphae</taxon>
        <taxon>Entelegynae</taxon>
        <taxon>Araneoidea</taxon>
        <taxon>Nephilidae</taxon>
        <taxon>Nephila</taxon>
    </lineage>
</organism>
<dbReference type="PANTHER" id="PTHR19446">
    <property type="entry name" value="REVERSE TRANSCRIPTASES"/>
    <property type="match status" value="1"/>
</dbReference>
<feature type="compositionally biased region" description="Polar residues" evidence="2">
    <location>
        <begin position="985"/>
        <end position="994"/>
    </location>
</feature>
<feature type="compositionally biased region" description="Low complexity" evidence="2">
    <location>
        <begin position="1"/>
        <end position="13"/>
    </location>
</feature>
<dbReference type="InterPro" id="IPR043128">
    <property type="entry name" value="Rev_trsase/Diguanyl_cyclase"/>
</dbReference>
<feature type="domain" description="Reverse transcriptase" evidence="4">
    <location>
        <begin position="1193"/>
        <end position="1443"/>
    </location>
</feature>
<comment type="caution">
    <text evidence="5">The sequence shown here is derived from an EMBL/GenBank/DDBJ whole genome shotgun (WGS) entry which is preliminary data.</text>
</comment>
<proteinExistence type="predicted"/>
<feature type="region of interest" description="Disordered" evidence="2">
    <location>
        <begin position="1456"/>
        <end position="1482"/>
    </location>
</feature>
<dbReference type="GO" id="GO:0008270">
    <property type="term" value="F:zinc ion binding"/>
    <property type="evidence" value="ECO:0007669"/>
    <property type="project" value="UniProtKB-KW"/>
</dbReference>
<keyword evidence="1" id="KW-0479">Metal-binding</keyword>
<feature type="region of interest" description="Disordered" evidence="2">
    <location>
        <begin position="784"/>
        <end position="814"/>
    </location>
</feature>
<name>A0A8X6NQR7_NEPPI</name>
<feature type="compositionally biased region" description="Low complexity" evidence="2">
    <location>
        <begin position="731"/>
        <end position="744"/>
    </location>
</feature>
<dbReference type="PROSITE" id="PS00028">
    <property type="entry name" value="ZINC_FINGER_C2H2_1"/>
    <property type="match status" value="2"/>
</dbReference>
<dbReference type="Proteomes" id="UP000887013">
    <property type="component" value="Unassembled WGS sequence"/>
</dbReference>